<evidence type="ECO:0000259" key="2">
    <source>
        <dbReference type="Pfam" id="PF18890"/>
    </source>
</evidence>
<dbReference type="InterPro" id="IPR043898">
    <property type="entry name" value="FANCL_d2"/>
</dbReference>
<proteinExistence type="predicted"/>
<dbReference type="EMBL" id="BGPR01016103">
    <property type="protein sequence ID" value="GBN71851.1"/>
    <property type="molecule type" value="Genomic_DNA"/>
</dbReference>
<dbReference type="InterPro" id="IPR019080">
    <property type="entry name" value="YqaJ_viral_recombinase"/>
</dbReference>
<evidence type="ECO:0000259" key="3">
    <source>
        <dbReference type="Pfam" id="PF18891"/>
    </source>
</evidence>
<dbReference type="InterPro" id="IPR011335">
    <property type="entry name" value="Restrct_endonuc-II-like"/>
</dbReference>
<dbReference type="InterPro" id="IPR043003">
    <property type="entry name" value="FANCL_d3_sf"/>
</dbReference>
<dbReference type="Gene3D" id="3.10.110.10">
    <property type="entry name" value="Ubiquitin Conjugating Enzyme"/>
    <property type="match status" value="1"/>
</dbReference>
<evidence type="ECO:0000313" key="5">
    <source>
        <dbReference type="Proteomes" id="UP000499080"/>
    </source>
</evidence>
<dbReference type="PANTHER" id="PTHR39953:SF1">
    <property type="entry name" value="RE54151P"/>
    <property type="match status" value="1"/>
</dbReference>
<dbReference type="CDD" id="cd23831">
    <property type="entry name" value="DRWD-N_FANCL"/>
    <property type="match status" value="1"/>
</dbReference>
<dbReference type="Pfam" id="PF09588">
    <property type="entry name" value="YqaJ"/>
    <property type="match status" value="1"/>
</dbReference>
<dbReference type="OrthoDB" id="10263265at2759"/>
<accession>A0A4Y2R860</accession>
<feature type="domain" description="FANCL UBC-like" evidence="2">
    <location>
        <begin position="84"/>
        <end position="167"/>
    </location>
</feature>
<dbReference type="InterPro" id="IPR044037">
    <property type="entry name" value="FANCL_d3"/>
</dbReference>
<dbReference type="Pfam" id="PF18891">
    <property type="entry name" value="FANCL_d3"/>
    <property type="match status" value="1"/>
</dbReference>
<dbReference type="AlphaFoldDB" id="A0A4Y2R860"/>
<name>A0A4Y2R860_ARAVE</name>
<keyword evidence="5" id="KW-1185">Reference proteome</keyword>
<reference evidence="4 5" key="1">
    <citation type="journal article" date="2019" name="Sci. Rep.">
        <title>Orb-weaving spider Araneus ventricosus genome elucidates the spidroin gene catalogue.</title>
        <authorList>
            <person name="Kono N."/>
            <person name="Nakamura H."/>
            <person name="Ohtoshi R."/>
            <person name="Moran D.A.P."/>
            <person name="Shinohara A."/>
            <person name="Yoshida Y."/>
            <person name="Fujiwara M."/>
            <person name="Mori M."/>
            <person name="Tomita M."/>
            <person name="Arakawa K."/>
        </authorList>
    </citation>
    <scope>NUCLEOTIDE SEQUENCE [LARGE SCALE GENOMIC DNA]</scope>
</reference>
<comment type="caution">
    <text evidence="4">The sequence shown here is derived from an EMBL/GenBank/DDBJ whole genome shotgun (WGS) entry which is preliminary data.</text>
</comment>
<dbReference type="Proteomes" id="UP000499080">
    <property type="component" value="Unassembled WGS sequence"/>
</dbReference>
<protein>
    <submittedName>
        <fullName evidence="4">E3 ubiquitin-protein ligase FANCL</fullName>
    </submittedName>
</protein>
<dbReference type="CDD" id="cd23832">
    <property type="entry name" value="DRWD-C_FANCL"/>
    <property type="match status" value="1"/>
</dbReference>
<dbReference type="Pfam" id="PF18890">
    <property type="entry name" value="FANCL_d2"/>
    <property type="match status" value="1"/>
</dbReference>
<organism evidence="4 5">
    <name type="scientific">Araneus ventricosus</name>
    <name type="common">Orbweaver spider</name>
    <name type="synonym">Epeira ventricosa</name>
    <dbReference type="NCBI Taxonomy" id="182803"/>
    <lineage>
        <taxon>Eukaryota</taxon>
        <taxon>Metazoa</taxon>
        <taxon>Ecdysozoa</taxon>
        <taxon>Arthropoda</taxon>
        <taxon>Chelicerata</taxon>
        <taxon>Arachnida</taxon>
        <taxon>Araneae</taxon>
        <taxon>Araneomorphae</taxon>
        <taxon>Entelegynae</taxon>
        <taxon>Araneoidea</taxon>
        <taxon>Araneidae</taxon>
        <taxon>Araneus</taxon>
    </lineage>
</organism>
<dbReference type="Gene3D" id="3.10.110.20">
    <property type="entry name" value="RWD domain-like"/>
    <property type="match status" value="1"/>
</dbReference>
<evidence type="ECO:0000313" key="4">
    <source>
        <dbReference type="EMBL" id="GBN71851.1"/>
    </source>
</evidence>
<dbReference type="PANTHER" id="PTHR39953">
    <property type="entry name" value="RE54151P"/>
    <property type="match status" value="1"/>
</dbReference>
<dbReference type="SUPFAM" id="SSF52980">
    <property type="entry name" value="Restriction endonuclease-like"/>
    <property type="match status" value="1"/>
</dbReference>
<dbReference type="CDD" id="cd22343">
    <property type="entry name" value="PDDEXK_lambda_exonuclease-like"/>
    <property type="match status" value="1"/>
</dbReference>
<sequence>MDSLSVNEEFYIHLTIQEKVFPRKVSLKGCEKLNEVLKPVLDRLEQHLHHIDTIAEMLYEIQNVLERQIRVRGPNQSIDGHAEYKYFFEQLHECGWDKVHFISPDFQEVHLKAVDNSDRDHILKIWIPDKFPNEGPKYECDLPQEFHYRWLPGDTLLNMFMVFQETLAVHAEFWNIMDELDKNTWILEPEAPSRKDCKRRIALGKNPDFMGAEIRGIKTKRSGRESYGDNAVGYVQVRRDGNLCTVKAKVTPEHSLRKKAYDVTLLCNEVEEEILSVTCDSCAASLGGCKHTIALITWLHRQSEEPAVTSVSCYWKASRLSAVGKAEKFIKAKNLVKNDIQPLPPSDGSFLNKVAQKSRSEARYDSVLTKYFKEFTDVEGLSIHNLLSNFLEATSTSTADDFINYCSCNISETDCNTAADETIEQSENALWFELRYARITASKAHEAAHCHTLEGCLVETVLGAISLKDTAAMTRGKKLEKKVRKEVEKIKKIEIHKCGFRTSPEYPVMGASPDGISNEFVVEIKCPSTEKTVNNYVKNNIITEKYKAQVQMLMFFWKKKQALFCIAAADFETSKEVNILTVDFDEQYCLDILEKCIIFWKNAIFPLLKKSLN</sequence>
<dbReference type="InterPro" id="IPR011604">
    <property type="entry name" value="PDDEXK-like_dom_sf"/>
</dbReference>
<dbReference type="InterPro" id="IPR016135">
    <property type="entry name" value="UBQ-conjugating_enzyme/RWD"/>
</dbReference>
<gene>
    <name evidence="4" type="primary">FANCL_2</name>
    <name evidence="4" type="ORF">AVEN_224914_1</name>
</gene>
<feature type="domain" description="YqaJ viral recombinase" evidence="1">
    <location>
        <begin position="431"/>
        <end position="554"/>
    </location>
</feature>
<feature type="domain" description="FANCL UBC-like" evidence="3">
    <location>
        <begin position="172"/>
        <end position="206"/>
    </location>
</feature>
<dbReference type="Gene3D" id="3.90.320.10">
    <property type="match status" value="1"/>
</dbReference>
<dbReference type="GO" id="GO:0006281">
    <property type="term" value="P:DNA repair"/>
    <property type="evidence" value="ECO:0007669"/>
    <property type="project" value="UniProtKB-ARBA"/>
</dbReference>
<evidence type="ECO:0000259" key="1">
    <source>
        <dbReference type="Pfam" id="PF09588"/>
    </source>
</evidence>